<evidence type="ECO:0000313" key="4">
    <source>
        <dbReference type="WBParaSite" id="NBR_0001277901-mRNA-1"/>
    </source>
</evidence>
<protein>
    <submittedName>
        <fullName evidence="4">Serpentine receptor class gamma</fullName>
    </submittedName>
</protein>
<proteinExistence type="predicted"/>
<gene>
    <name evidence="2" type="ORF">NBR_LOCUS12780</name>
</gene>
<keyword evidence="3" id="KW-1185">Reference proteome</keyword>
<dbReference type="EMBL" id="UYSL01020857">
    <property type="protein sequence ID" value="VDL76369.1"/>
    <property type="molecule type" value="Genomic_DNA"/>
</dbReference>
<evidence type="ECO:0000313" key="3">
    <source>
        <dbReference type="Proteomes" id="UP000271162"/>
    </source>
</evidence>
<feature type="transmembrane region" description="Helical" evidence="1">
    <location>
        <begin position="187"/>
        <end position="210"/>
    </location>
</feature>
<name>A0A0N4Y926_NIPBR</name>
<feature type="transmembrane region" description="Helical" evidence="1">
    <location>
        <begin position="70"/>
        <end position="93"/>
    </location>
</feature>
<feature type="transmembrane region" description="Helical" evidence="1">
    <location>
        <begin position="12"/>
        <end position="34"/>
    </location>
</feature>
<keyword evidence="1" id="KW-0812">Transmembrane</keyword>
<evidence type="ECO:0000256" key="1">
    <source>
        <dbReference type="SAM" id="Phobius"/>
    </source>
</evidence>
<dbReference type="STRING" id="27835.A0A0N4Y926"/>
<feature type="transmembrane region" description="Helical" evidence="1">
    <location>
        <begin position="113"/>
        <end position="138"/>
    </location>
</feature>
<keyword evidence="1" id="KW-1133">Transmembrane helix</keyword>
<reference evidence="4" key="1">
    <citation type="submission" date="2017-02" db="UniProtKB">
        <authorList>
            <consortium name="WormBaseParasite"/>
        </authorList>
    </citation>
    <scope>IDENTIFICATION</scope>
</reference>
<dbReference type="Proteomes" id="UP000271162">
    <property type="component" value="Unassembled WGS sequence"/>
</dbReference>
<dbReference type="PANTHER" id="PTHR46045">
    <property type="entry name" value="SERPENTINE RECEPTOR, CLASS U-RELATED"/>
    <property type="match status" value="1"/>
</dbReference>
<dbReference type="OMA" id="YITNFAF"/>
<evidence type="ECO:0000313" key="2">
    <source>
        <dbReference type="EMBL" id="VDL76369.1"/>
    </source>
</evidence>
<feature type="transmembrane region" description="Helical" evidence="1">
    <location>
        <begin position="159"/>
        <end position="181"/>
    </location>
</feature>
<feature type="transmembrane region" description="Helical" evidence="1">
    <location>
        <begin position="40"/>
        <end position="58"/>
    </location>
</feature>
<organism evidence="4">
    <name type="scientific">Nippostrongylus brasiliensis</name>
    <name type="common">Rat hookworm</name>
    <dbReference type="NCBI Taxonomy" id="27835"/>
    <lineage>
        <taxon>Eukaryota</taxon>
        <taxon>Metazoa</taxon>
        <taxon>Ecdysozoa</taxon>
        <taxon>Nematoda</taxon>
        <taxon>Chromadorea</taxon>
        <taxon>Rhabditida</taxon>
        <taxon>Rhabditina</taxon>
        <taxon>Rhabditomorpha</taxon>
        <taxon>Strongyloidea</taxon>
        <taxon>Heligmosomidae</taxon>
        <taxon>Nippostrongylus</taxon>
    </lineage>
</organism>
<dbReference type="WBParaSite" id="NBR_0001277901-mRNA-1">
    <property type="protein sequence ID" value="NBR_0001277901-mRNA-1"/>
    <property type="gene ID" value="NBR_0001277901"/>
</dbReference>
<accession>A0A0N4Y926</accession>
<sequence>MIILRFPLTGMATQFICLVPLSFIITVSYVFIFYLNYATIYSTLALSALRVATVLWPVDSKKYQGRLCVILLVIVYTFPFGTTWFLIPARAYFTPMDDSASVAMNYVPVFPQWHSSLCLVFVTSITFTFDTACFFVTASRWRTLTSGKSSLSSKRSERSLLLLTCSVCISLFLNCIIQFFFYNGMFLNISFFIRGFVYDTLILIPTWVFYLTHPVFRSSIEIQRNTIPVISAVQRRY</sequence>
<dbReference type="AlphaFoldDB" id="A0A0N4Y926"/>
<keyword evidence="1" id="KW-0472">Membrane</keyword>
<dbReference type="Pfam" id="PF10322">
    <property type="entry name" value="7TM_GPCR_Sru"/>
    <property type="match status" value="1"/>
</dbReference>
<reference evidence="2 3" key="2">
    <citation type="submission" date="2018-11" db="EMBL/GenBank/DDBJ databases">
        <authorList>
            <consortium name="Pathogen Informatics"/>
        </authorList>
    </citation>
    <scope>NUCLEOTIDE SEQUENCE [LARGE SCALE GENOMIC DNA]</scope>
</reference>
<dbReference type="InterPro" id="IPR003839">
    <property type="entry name" value="7TM_GPCR_serpentine_rcpt_Sru"/>
</dbReference>